<comment type="similarity">
    <text evidence="5">Belongs to the 4-toluene sulfonate uptake permease (TSUP) (TC 2.A.102) family.</text>
</comment>
<feature type="transmembrane region" description="Helical" evidence="5">
    <location>
        <begin position="60"/>
        <end position="78"/>
    </location>
</feature>
<evidence type="ECO:0000313" key="6">
    <source>
        <dbReference type="EMBL" id="TXF90737.1"/>
    </source>
</evidence>
<keyword evidence="2 5" id="KW-0812">Transmembrane</keyword>
<organism evidence="6 7">
    <name type="scientific">Neolewinella aurantiaca</name>
    <dbReference type="NCBI Taxonomy" id="2602767"/>
    <lineage>
        <taxon>Bacteria</taxon>
        <taxon>Pseudomonadati</taxon>
        <taxon>Bacteroidota</taxon>
        <taxon>Saprospiria</taxon>
        <taxon>Saprospirales</taxon>
        <taxon>Lewinellaceae</taxon>
        <taxon>Neolewinella</taxon>
    </lineage>
</organism>
<dbReference type="GO" id="GO:0005886">
    <property type="term" value="C:plasma membrane"/>
    <property type="evidence" value="ECO:0007669"/>
    <property type="project" value="UniProtKB-SubCell"/>
</dbReference>
<feature type="transmembrane region" description="Helical" evidence="5">
    <location>
        <begin position="253"/>
        <end position="271"/>
    </location>
</feature>
<sequence>MRSNLCILYSDFSPLAPELIYLPPVFFLIALTYATAGFGGGSSYLAVLALAALPTGEMRATALVCNLIVAGGGVFHFWKAGAMPWQRALPLVLISVPAAYLGGRIELPREQFLGLLGLVLLFAGLAMWLRPGAEREPLADDPLPEAARRTQLQAGILGGALGFLAGLVSIGGGIFLSPVLFLQRWAEARTIAAVTSLFIFVNSLSGLLGQVSRGFEPPWQLLGVLAVAVLIGGQIGTRLTLRSLSATTIRRVAAVLIIVVGARLLVQVSGLW</sequence>
<comment type="subcellular location">
    <subcellularLocation>
        <location evidence="5">Cell membrane</location>
        <topology evidence="5">Multi-pass membrane protein</topology>
    </subcellularLocation>
    <subcellularLocation>
        <location evidence="1">Membrane</location>
        <topology evidence="1">Multi-pass membrane protein</topology>
    </subcellularLocation>
</comment>
<evidence type="ECO:0000256" key="1">
    <source>
        <dbReference type="ARBA" id="ARBA00004141"/>
    </source>
</evidence>
<feature type="transmembrane region" description="Helical" evidence="5">
    <location>
        <begin position="84"/>
        <end position="101"/>
    </location>
</feature>
<dbReference type="InterPro" id="IPR002781">
    <property type="entry name" value="TM_pro_TauE-like"/>
</dbReference>
<keyword evidence="7" id="KW-1185">Reference proteome</keyword>
<feature type="transmembrane region" description="Helical" evidence="5">
    <location>
        <begin position="188"/>
        <end position="209"/>
    </location>
</feature>
<keyword evidence="4 5" id="KW-0472">Membrane</keyword>
<keyword evidence="5" id="KW-1003">Cell membrane</keyword>
<protein>
    <recommendedName>
        <fullName evidence="5">Probable membrane transporter protein</fullName>
    </recommendedName>
</protein>
<dbReference type="PANTHER" id="PTHR43701:SF5">
    <property type="entry name" value="MEMBRANE TRANSPORTER PROTEIN-RELATED"/>
    <property type="match status" value="1"/>
</dbReference>
<reference evidence="6 7" key="1">
    <citation type="submission" date="2019-08" db="EMBL/GenBank/DDBJ databases">
        <title>Lewinella sp. strain SSH13 Genome sequencing and assembly.</title>
        <authorList>
            <person name="Kim I."/>
        </authorList>
    </citation>
    <scope>NUCLEOTIDE SEQUENCE [LARGE SCALE GENOMIC DNA]</scope>
    <source>
        <strain evidence="6 7">SSH13</strain>
    </source>
</reference>
<proteinExistence type="inferred from homology"/>
<dbReference type="RefSeq" id="WP_147929565.1">
    <property type="nucleotide sequence ID" value="NZ_VOXD01000005.1"/>
</dbReference>
<dbReference type="InterPro" id="IPR051598">
    <property type="entry name" value="TSUP/Inactive_protease-like"/>
</dbReference>
<evidence type="ECO:0000256" key="3">
    <source>
        <dbReference type="ARBA" id="ARBA00022989"/>
    </source>
</evidence>
<comment type="caution">
    <text evidence="6">The sequence shown here is derived from an EMBL/GenBank/DDBJ whole genome shotgun (WGS) entry which is preliminary data.</text>
</comment>
<gene>
    <name evidence="6" type="ORF">FUA23_04660</name>
</gene>
<name>A0A5C7FVR5_9BACT</name>
<keyword evidence="3 5" id="KW-1133">Transmembrane helix</keyword>
<dbReference type="PANTHER" id="PTHR43701">
    <property type="entry name" value="MEMBRANE TRANSPORTER PROTEIN MJ0441-RELATED"/>
    <property type="match status" value="1"/>
</dbReference>
<dbReference type="AlphaFoldDB" id="A0A5C7FVR5"/>
<dbReference type="EMBL" id="VOXD01000005">
    <property type="protein sequence ID" value="TXF90737.1"/>
    <property type="molecule type" value="Genomic_DNA"/>
</dbReference>
<feature type="transmembrane region" description="Helical" evidence="5">
    <location>
        <begin position="113"/>
        <end position="131"/>
    </location>
</feature>
<evidence type="ECO:0000256" key="5">
    <source>
        <dbReference type="RuleBase" id="RU363041"/>
    </source>
</evidence>
<evidence type="ECO:0000256" key="4">
    <source>
        <dbReference type="ARBA" id="ARBA00023136"/>
    </source>
</evidence>
<feature type="transmembrane region" description="Helical" evidence="5">
    <location>
        <begin position="221"/>
        <end position="241"/>
    </location>
</feature>
<dbReference type="Proteomes" id="UP000321907">
    <property type="component" value="Unassembled WGS sequence"/>
</dbReference>
<dbReference type="Pfam" id="PF01925">
    <property type="entry name" value="TauE"/>
    <property type="match status" value="1"/>
</dbReference>
<feature type="transmembrane region" description="Helical" evidence="5">
    <location>
        <begin position="20"/>
        <end position="53"/>
    </location>
</feature>
<evidence type="ECO:0000313" key="7">
    <source>
        <dbReference type="Proteomes" id="UP000321907"/>
    </source>
</evidence>
<dbReference type="OrthoDB" id="560496at2"/>
<accession>A0A5C7FVR5</accession>
<evidence type="ECO:0000256" key="2">
    <source>
        <dbReference type="ARBA" id="ARBA00022692"/>
    </source>
</evidence>
<feature type="transmembrane region" description="Helical" evidence="5">
    <location>
        <begin position="151"/>
        <end position="176"/>
    </location>
</feature>